<evidence type="ECO:0000259" key="1">
    <source>
        <dbReference type="Pfam" id="PF10017"/>
    </source>
</evidence>
<accession>X1V6J0</accession>
<name>X1V6J0_9ZZZZ</name>
<comment type="caution">
    <text evidence="2">The sequence shown here is derived from an EMBL/GenBank/DDBJ whole genome shotgun (WGS) entry which is preliminary data.</text>
</comment>
<proteinExistence type="predicted"/>
<dbReference type="Pfam" id="PF10017">
    <property type="entry name" value="Methyltransf_33"/>
    <property type="match status" value="1"/>
</dbReference>
<organism evidence="2">
    <name type="scientific">marine sediment metagenome</name>
    <dbReference type="NCBI Taxonomy" id="412755"/>
    <lineage>
        <taxon>unclassified sequences</taxon>
        <taxon>metagenomes</taxon>
        <taxon>ecological metagenomes</taxon>
    </lineage>
</organism>
<feature type="non-terminal residue" evidence="2">
    <location>
        <position position="34"/>
    </location>
</feature>
<dbReference type="InterPro" id="IPR019257">
    <property type="entry name" value="MeTrfase_dom"/>
</dbReference>
<reference evidence="2" key="1">
    <citation type="journal article" date="2014" name="Front. Microbiol.">
        <title>High frequency of phylogenetically diverse reductive dehalogenase-homologous genes in deep subseafloor sedimentary metagenomes.</title>
        <authorList>
            <person name="Kawai M."/>
            <person name="Futagami T."/>
            <person name="Toyoda A."/>
            <person name="Takaki Y."/>
            <person name="Nishi S."/>
            <person name="Hori S."/>
            <person name="Arai W."/>
            <person name="Tsubouchi T."/>
            <person name="Morono Y."/>
            <person name="Uchiyama I."/>
            <person name="Ito T."/>
            <person name="Fujiyama A."/>
            <person name="Inagaki F."/>
            <person name="Takami H."/>
        </authorList>
    </citation>
    <scope>NUCLEOTIDE SEQUENCE</scope>
    <source>
        <strain evidence="2">Expedition CK06-06</strain>
    </source>
</reference>
<evidence type="ECO:0000313" key="2">
    <source>
        <dbReference type="EMBL" id="GAJ11512.1"/>
    </source>
</evidence>
<protein>
    <recommendedName>
        <fullName evidence="1">Histidine-specific methyltransferase SAM-dependent domain-containing protein</fullName>
    </recommendedName>
</protein>
<sequence>MDKQFLEDVKSGLTASPKSLSSKYFYDEAGDKLF</sequence>
<feature type="domain" description="Histidine-specific methyltransferase SAM-dependent" evidence="1">
    <location>
        <begin position="6"/>
        <end position="34"/>
    </location>
</feature>
<dbReference type="AlphaFoldDB" id="X1V6J0"/>
<gene>
    <name evidence="2" type="ORF">S12H4_49358</name>
</gene>
<dbReference type="EMBL" id="BARW01030953">
    <property type="protein sequence ID" value="GAJ11512.1"/>
    <property type="molecule type" value="Genomic_DNA"/>
</dbReference>